<evidence type="ECO:0000313" key="1">
    <source>
        <dbReference type="EMBL" id="KAL1515242.1"/>
    </source>
</evidence>
<gene>
    <name evidence="1" type="ORF">AB1Y20_001876</name>
</gene>
<name>A0AB34J701_PRYPA</name>
<protein>
    <submittedName>
        <fullName evidence="1">Uncharacterized protein</fullName>
    </submittedName>
</protein>
<proteinExistence type="predicted"/>
<evidence type="ECO:0000313" key="2">
    <source>
        <dbReference type="Proteomes" id="UP001515480"/>
    </source>
</evidence>
<comment type="caution">
    <text evidence="1">The sequence shown here is derived from an EMBL/GenBank/DDBJ whole genome shotgun (WGS) entry which is preliminary data.</text>
</comment>
<accession>A0AB34J701</accession>
<dbReference type="EMBL" id="JBGBPQ010000011">
    <property type="protein sequence ID" value="KAL1515242.1"/>
    <property type="molecule type" value="Genomic_DNA"/>
</dbReference>
<dbReference type="AlphaFoldDB" id="A0AB34J701"/>
<sequence>MENVMPLLKKPHENIGKQVKVPGAFWEGNMTEEEKETKYLCTIKRFEAIHMWPGNQPPSQAFELQEMGVTGTGSLEHGDSSGECFWLMYPQPFYSLHTITTPSQASFPGLKTQMMRWERRNRGRGACSC</sequence>
<keyword evidence="2" id="KW-1185">Reference proteome</keyword>
<organism evidence="1 2">
    <name type="scientific">Prymnesium parvum</name>
    <name type="common">Toxic golden alga</name>
    <dbReference type="NCBI Taxonomy" id="97485"/>
    <lineage>
        <taxon>Eukaryota</taxon>
        <taxon>Haptista</taxon>
        <taxon>Haptophyta</taxon>
        <taxon>Prymnesiophyceae</taxon>
        <taxon>Prymnesiales</taxon>
        <taxon>Prymnesiaceae</taxon>
        <taxon>Prymnesium</taxon>
    </lineage>
</organism>
<reference evidence="1 2" key="1">
    <citation type="journal article" date="2024" name="Science">
        <title>Giant polyketide synthase enzymes in the biosynthesis of giant marine polyether toxins.</title>
        <authorList>
            <person name="Fallon T.R."/>
            <person name="Shende V.V."/>
            <person name="Wierzbicki I.H."/>
            <person name="Pendleton A.L."/>
            <person name="Watervoot N.F."/>
            <person name="Auber R.P."/>
            <person name="Gonzalez D.J."/>
            <person name="Wisecaver J.H."/>
            <person name="Moore B.S."/>
        </authorList>
    </citation>
    <scope>NUCLEOTIDE SEQUENCE [LARGE SCALE GENOMIC DNA]</scope>
    <source>
        <strain evidence="1 2">12B1</strain>
    </source>
</reference>
<dbReference type="Proteomes" id="UP001515480">
    <property type="component" value="Unassembled WGS sequence"/>
</dbReference>